<proteinExistence type="predicted"/>
<dbReference type="EMBL" id="VFMM01000001">
    <property type="protein sequence ID" value="TQJ18903.1"/>
    <property type="molecule type" value="Genomic_DNA"/>
</dbReference>
<organism evidence="1 2">
    <name type="scientific">Kribbella jejuensis</name>
    <dbReference type="NCBI Taxonomy" id="236068"/>
    <lineage>
        <taxon>Bacteria</taxon>
        <taxon>Bacillati</taxon>
        <taxon>Actinomycetota</taxon>
        <taxon>Actinomycetes</taxon>
        <taxon>Propionibacteriales</taxon>
        <taxon>Kribbellaceae</taxon>
        <taxon>Kribbella</taxon>
    </lineage>
</organism>
<dbReference type="AlphaFoldDB" id="A0A542EU59"/>
<protein>
    <submittedName>
        <fullName evidence="1">Uncharacterized protein</fullName>
    </submittedName>
</protein>
<gene>
    <name evidence="1" type="ORF">FB475_3057</name>
</gene>
<dbReference type="Proteomes" id="UP000316298">
    <property type="component" value="Unassembled WGS sequence"/>
</dbReference>
<evidence type="ECO:0000313" key="1">
    <source>
        <dbReference type="EMBL" id="TQJ18903.1"/>
    </source>
</evidence>
<accession>A0A542EU59</accession>
<comment type="caution">
    <text evidence="1">The sequence shown here is derived from an EMBL/GenBank/DDBJ whole genome shotgun (WGS) entry which is preliminary data.</text>
</comment>
<dbReference type="OrthoDB" id="3821731at2"/>
<name>A0A542EU59_9ACTN</name>
<keyword evidence="2" id="KW-1185">Reference proteome</keyword>
<dbReference type="RefSeq" id="WP_141856514.1">
    <property type="nucleotide sequence ID" value="NZ_BAAAKA010000002.1"/>
</dbReference>
<reference evidence="1 2" key="1">
    <citation type="submission" date="2019-06" db="EMBL/GenBank/DDBJ databases">
        <title>Sequencing the genomes of 1000 actinobacteria strains.</title>
        <authorList>
            <person name="Klenk H.-P."/>
        </authorList>
    </citation>
    <scope>NUCLEOTIDE SEQUENCE [LARGE SCALE GENOMIC DNA]</scope>
    <source>
        <strain evidence="1 2">DSM 17305</strain>
    </source>
</reference>
<evidence type="ECO:0000313" key="2">
    <source>
        <dbReference type="Proteomes" id="UP000316298"/>
    </source>
</evidence>
<sequence>MELVRRPYTHLLLPHAALDDPQRALFQVALRPAGWVTDPAENSTMALRWTRGHAALRLQTLGWFPLLVTVGPIGKPSPVHRDAAARLTAAVLAGGGRSFSDKQLVEYLPQAQLRWQRALLERQRLSTAERMLQARRCSYCGAWSDPPATHCAGCRRRFTAADDAEREATVDRATATIDEAETTLAELARGVVLERLGGGSGG</sequence>